<dbReference type="PROSITE" id="PS50011">
    <property type="entry name" value="PROTEIN_KINASE_DOM"/>
    <property type="match status" value="1"/>
</dbReference>
<reference evidence="4 5" key="1">
    <citation type="submission" date="2018-06" db="EMBL/GenBank/DDBJ databases">
        <title>Comparative genomics reveals the genomic features of Rhizophagus irregularis, R. cerebriforme, R. diaphanum and Gigaspora rosea, and their symbiotic lifestyle signature.</title>
        <authorList>
            <person name="Morin E."/>
            <person name="San Clemente H."/>
            <person name="Chen E.C.H."/>
            <person name="De La Providencia I."/>
            <person name="Hainaut M."/>
            <person name="Kuo A."/>
            <person name="Kohler A."/>
            <person name="Murat C."/>
            <person name="Tang N."/>
            <person name="Roy S."/>
            <person name="Loubradou J."/>
            <person name="Henrissat B."/>
            <person name="Grigoriev I.V."/>
            <person name="Corradi N."/>
            <person name="Roux C."/>
            <person name="Martin F.M."/>
        </authorList>
    </citation>
    <scope>NUCLEOTIDE SEQUENCE [LARGE SCALE GENOMIC DNA]</scope>
    <source>
        <strain evidence="4 5">DAOM 194757</strain>
    </source>
</reference>
<keyword evidence="5" id="KW-1185">Reference proteome</keyword>
<dbReference type="GO" id="GO:0004672">
    <property type="term" value="F:protein kinase activity"/>
    <property type="evidence" value="ECO:0007669"/>
    <property type="project" value="InterPro"/>
</dbReference>
<dbReference type="EMBL" id="QKWP01000100">
    <property type="protein sequence ID" value="RIB27372.1"/>
    <property type="molecule type" value="Genomic_DNA"/>
</dbReference>
<dbReference type="InterPro" id="IPR052201">
    <property type="entry name" value="LRR-containing_regulator"/>
</dbReference>
<dbReference type="InterPro" id="IPR032675">
    <property type="entry name" value="LRR_dom_sf"/>
</dbReference>
<organism evidence="4 5">
    <name type="scientific">Gigaspora rosea</name>
    <dbReference type="NCBI Taxonomy" id="44941"/>
    <lineage>
        <taxon>Eukaryota</taxon>
        <taxon>Fungi</taxon>
        <taxon>Fungi incertae sedis</taxon>
        <taxon>Mucoromycota</taxon>
        <taxon>Glomeromycotina</taxon>
        <taxon>Glomeromycetes</taxon>
        <taxon>Diversisporales</taxon>
        <taxon>Gigasporaceae</taxon>
        <taxon>Gigaspora</taxon>
    </lineage>
</organism>
<accession>A0A397VZY2</accession>
<dbReference type="STRING" id="44941.A0A397VZY2"/>
<gene>
    <name evidence="4" type="ORF">C2G38_1996586</name>
</gene>
<evidence type="ECO:0000313" key="5">
    <source>
        <dbReference type="Proteomes" id="UP000266673"/>
    </source>
</evidence>
<evidence type="ECO:0000256" key="2">
    <source>
        <dbReference type="ARBA" id="ARBA00022737"/>
    </source>
</evidence>
<dbReference type="Gene3D" id="3.80.10.10">
    <property type="entry name" value="Ribonuclease Inhibitor"/>
    <property type="match status" value="3"/>
</dbReference>
<dbReference type="InterPro" id="IPR001611">
    <property type="entry name" value="Leu-rich_rpt"/>
</dbReference>
<evidence type="ECO:0000259" key="3">
    <source>
        <dbReference type="PROSITE" id="PS50011"/>
    </source>
</evidence>
<sequence length="632" mass="69754">MVLLDKKPSIIPYMLVYEDVNGGTLRSYLHENSQHLSWNDMIKFSLQIANAVRYLHAKGIVNLGLHLENIFMHNNNIKLADYGLSNRLNGQAVKYQYLGFYKKSDVYTVGNLMQEMYNNIPFAENVVGPIDKYIKIYKDCLCNGPNSRPEIQFIVSNLKSLIVNCNQNINGNDLVITHPQNPFIIQDSMVYNSIPLQKSPMHIDNTSNIEPNHTLESSTELNNLLEIETHNADILDNRGIVFDRHYSIETSAQNRETFSSYQDNTNTHVNPFEITTLYPIYLPHTINSTISSQTYNNLENMRKEVRECFNQGKFLKALELYEEIIKNSQHSAKDQKSASTWDLSWNRCGLEKLNELIKALCKNTTLTSLNLYLNNLGSEGGKALADALCKNSTLTYLELGNNNLGSEGGKALADALCKNTTLTSLNLSANNLGSEGGKALANALCKNTTLTSLNLGFNKLGSEGGKTLADALCKNTTLTSLYLGFNNLGSEGGKALADALCKNATLTSLDLKHNNLGSEGGKVLANALCKNATLTSLDLGNNDLGSEGGKSLADALCKNATLTFLNLFYNNLGSEGGKALTDALCKNTTLTYLDLRNNYLGSEGGKALADVVCKNTRLKIDYFDYFSGLMRY</sequence>
<evidence type="ECO:0000256" key="1">
    <source>
        <dbReference type="ARBA" id="ARBA00022614"/>
    </source>
</evidence>
<dbReference type="OrthoDB" id="341587at2759"/>
<dbReference type="InterPro" id="IPR000719">
    <property type="entry name" value="Prot_kinase_dom"/>
</dbReference>
<evidence type="ECO:0000313" key="4">
    <source>
        <dbReference type="EMBL" id="RIB27372.1"/>
    </source>
</evidence>
<dbReference type="SUPFAM" id="SSF52047">
    <property type="entry name" value="RNI-like"/>
    <property type="match status" value="1"/>
</dbReference>
<protein>
    <recommendedName>
        <fullName evidence="3">Protein kinase domain-containing protein</fullName>
    </recommendedName>
</protein>
<name>A0A397VZY2_9GLOM</name>
<dbReference type="PANTHER" id="PTHR24111">
    <property type="entry name" value="LEUCINE-RICH REPEAT-CONTAINING PROTEIN 34"/>
    <property type="match status" value="1"/>
</dbReference>
<dbReference type="SUPFAM" id="SSF56112">
    <property type="entry name" value="Protein kinase-like (PK-like)"/>
    <property type="match status" value="1"/>
</dbReference>
<dbReference type="InterPro" id="IPR011009">
    <property type="entry name" value="Kinase-like_dom_sf"/>
</dbReference>
<dbReference type="Gene3D" id="1.10.510.10">
    <property type="entry name" value="Transferase(Phosphotransferase) domain 1"/>
    <property type="match status" value="1"/>
</dbReference>
<proteinExistence type="predicted"/>
<dbReference type="AlphaFoldDB" id="A0A397VZY2"/>
<keyword evidence="2" id="KW-0677">Repeat</keyword>
<dbReference type="Pfam" id="PF13516">
    <property type="entry name" value="LRR_6"/>
    <property type="match status" value="9"/>
</dbReference>
<dbReference type="InterPro" id="IPR001245">
    <property type="entry name" value="Ser-Thr/Tyr_kinase_cat_dom"/>
</dbReference>
<comment type="caution">
    <text evidence="4">The sequence shown here is derived from an EMBL/GenBank/DDBJ whole genome shotgun (WGS) entry which is preliminary data.</text>
</comment>
<feature type="non-terminal residue" evidence="4">
    <location>
        <position position="1"/>
    </location>
</feature>
<dbReference type="PANTHER" id="PTHR24111:SF0">
    <property type="entry name" value="LEUCINE-RICH REPEAT-CONTAINING PROTEIN"/>
    <property type="match status" value="1"/>
</dbReference>
<feature type="domain" description="Protein kinase" evidence="3">
    <location>
        <begin position="1"/>
        <end position="184"/>
    </location>
</feature>
<dbReference type="SMART" id="SM00220">
    <property type="entry name" value="S_TKc"/>
    <property type="match status" value="1"/>
</dbReference>
<keyword evidence="1" id="KW-0433">Leucine-rich repeat</keyword>
<dbReference type="GO" id="GO:0005524">
    <property type="term" value="F:ATP binding"/>
    <property type="evidence" value="ECO:0007669"/>
    <property type="project" value="InterPro"/>
</dbReference>
<dbReference type="Pfam" id="PF07714">
    <property type="entry name" value="PK_Tyr_Ser-Thr"/>
    <property type="match status" value="1"/>
</dbReference>
<dbReference type="SMART" id="SM00368">
    <property type="entry name" value="LRR_RI"/>
    <property type="match status" value="9"/>
</dbReference>
<dbReference type="Proteomes" id="UP000266673">
    <property type="component" value="Unassembled WGS sequence"/>
</dbReference>